<evidence type="ECO:0000256" key="1">
    <source>
        <dbReference type="SAM" id="SignalP"/>
    </source>
</evidence>
<feature type="chain" id="PRO_5017046006" evidence="1">
    <location>
        <begin position="24"/>
        <end position="171"/>
    </location>
</feature>
<dbReference type="Proteomes" id="UP000254572">
    <property type="component" value="Unassembled WGS sequence"/>
</dbReference>
<sequence>MKTLIKNTLAVVTLAGLAVSASAQNFAGKTSQELGQKIANEVMMEVMAEVQKAGGKQPSQEEIGKMLGKKMADKMRANLAELKKGATEDCTNLYGQDKASNCACVTDKTDYEGMFALIEKQMANPQTEMTAEMTAQEKKNEETYKACDLDIAVMKKASEAMAQEAAKAMAK</sequence>
<dbReference type="RefSeq" id="WP_115610763.1">
    <property type="nucleotide sequence ID" value="NZ_JBHLZC010000001.1"/>
</dbReference>
<reference evidence="2 3" key="1">
    <citation type="submission" date="2018-06" db="EMBL/GenBank/DDBJ databases">
        <authorList>
            <consortium name="Pathogen Informatics"/>
            <person name="Doyle S."/>
        </authorList>
    </citation>
    <scope>NUCLEOTIDE SEQUENCE [LARGE SCALE GENOMIC DNA]</scope>
    <source>
        <strain evidence="2 3">NCTC13294</strain>
    </source>
</reference>
<keyword evidence="1" id="KW-0732">Signal</keyword>
<protein>
    <submittedName>
        <fullName evidence="2">Uncharacterized protein</fullName>
    </submittedName>
</protein>
<evidence type="ECO:0000313" key="3">
    <source>
        <dbReference type="Proteomes" id="UP000254572"/>
    </source>
</evidence>
<keyword evidence="3" id="KW-1185">Reference proteome</keyword>
<gene>
    <name evidence="2" type="ORF">NCTC13294_00473</name>
</gene>
<evidence type="ECO:0000313" key="2">
    <source>
        <dbReference type="EMBL" id="SUX19278.1"/>
    </source>
</evidence>
<name>A0A381E099_9GAMM</name>
<feature type="signal peptide" evidence="1">
    <location>
        <begin position="1"/>
        <end position="23"/>
    </location>
</feature>
<dbReference type="OrthoDB" id="7094442at2"/>
<dbReference type="EMBL" id="UFUW01000001">
    <property type="protein sequence ID" value="SUX19278.1"/>
    <property type="molecule type" value="Genomic_DNA"/>
</dbReference>
<dbReference type="AlphaFoldDB" id="A0A381E099"/>
<accession>A0A381E099</accession>
<proteinExistence type="predicted"/>
<organism evidence="2 3">
    <name type="scientific">Cardiobacterium valvarum</name>
    <dbReference type="NCBI Taxonomy" id="194702"/>
    <lineage>
        <taxon>Bacteria</taxon>
        <taxon>Pseudomonadati</taxon>
        <taxon>Pseudomonadota</taxon>
        <taxon>Gammaproteobacteria</taxon>
        <taxon>Cardiobacteriales</taxon>
        <taxon>Cardiobacteriaceae</taxon>
        <taxon>Cardiobacterium</taxon>
    </lineage>
</organism>